<keyword evidence="2" id="KW-1185">Reference proteome</keyword>
<dbReference type="AlphaFoldDB" id="A0A8J7DWK1"/>
<comment type="caution">
    <text evidence="1">The sequence shown here is derived from an EMBL/GenBank/DDBJ whole genome shotgun (WGS) entry which is preliminary data.</text>
</comment>
<protein>
    <submittedName>
        <fullName evidence="1">Uncharacterized protein</fullName>
    </submittedName>
</protein>
<dbReference type="EMBL" id="JADEWZ010000014">
    <property type="protein sequence ID" value="MBE9116476.1"/>
    <property type="molecule type" value="Genomic_DNA"/>
</dbReference>
<reference evidence="1" key="1">
    <citation type="submission" date="2020-10" db="EMBL/GenBank/DDBJ databases">
        <authorList>
            <person name="Castelo-Branco R."/>
            <person name="Eusebio N."/>
            <person name="Adriana R."/>
            <person name="Vieira A."/>
            <person name="Brugerolle De Fraissinette N."/>
            <person name="Rezende De Castro R."/>
            <person name="Schneider M.P."/>
            <person name="Vasconcelos V."/>
            <person name="Leao P.N."/>
        </authorList>
    </citation>
    <scope>NUCLEOTIDE SEQUENCE</scope>
    <source>
        <strain evidence="1">LEGE 07157</strain>
    </source>
</reference>
<name>A0A8J7DWK1_9CYAN</name>
<dbReference type="RefSeq" id="WP_194029568.1">
    <property type="nucleotide sequence ID" value="NZ_JADEWZ010000014.1"/>
</dbReference>
<proteinExistence type="predicted"/>
<gene>
    <name evidence="1" type="ORF">IQ249_11250</name>
</gene>
<dbReference type="Proteomes" id="UP000654482">
    <property type="component" value="Unassembled WGS sequence"/>
</dbReference>
<organism evidence="1 2">
    <name type="scientific">Lusitaniella coriacea LEGE 07157</name>
    <dbReference type="NCBI Taxonomy" id="945747"/>
    <lineage>
        <taxon>Bacteria</taxon>
        <taxon>Bacillati</taxon>
        <taxon>Cyanobacteriota</taxon>
        <taxon>Cyanophyceae</taxon>
        <taxon>Spirulinales</taxon>
        <taxon>Lusitaniellaceae</taxon>
        <taxon>Lusitaniella</taxon>
    </lineage>
</organism>
<evidence type="ECO:0000313" key="1">
    <source>
        <dbReference type="EMBL" id="MBE9116476.1"/>
    </source>
</evidence>
<sequence length="185" mass="21358">MTVMKTSKERKKSISKISHASGIAQYALAAKMSDEQITKAAKHLDVLSVIKSANNYNRYCQSQKTAEANQKLKQFMNIENSEIYKAGQWLLHSLSNVGQERKESLLEKELIHKEDYNQTVEDLNDVISEQKQGVDKQTFSASESIKNLEDANDSFRYQLQAIKDYIENNYDAKTWSEIEKYIHRN</sequence>
<accession>A0A8J7DWK1</accession>
<evidence type="ECO:0000313" key="2">
    <source>
        <dbReference type="Proteomes" id="UP000654482"/>
    </source>
</evidence>